<feature type="compositionally biased region" description="Low complexity" evidence="1">
    <location>
        <begin position="211"/>
        <end position="220"/>
    </location>
</feature>
<evidence type="ECO:0000313" key="4">
    <source>
        <dbReference type="Proteomes" id="UP001211907"/>
    </source>
</evidence>
<dbReference type="AlphaFoldDB" id="A0AAD5SVN6"/>
<dbReference type="SUPFAM" id="SSF57667">
    <property type="entry name" value="beta-beta-alpha zinc fingers"/>
    <property type="match status" value="1"/>
</dbReference>
<protein>
    <recommendedName>
        <fullName evidence="2">C2H2-type domain-containing protein</fullName>
    </recommendedName>
</protein>
<evidence type="ECO:0000259" key="2">
    <source>
        <dbReference type="PROSITE" id="PS00028"/>
    </source>
</evidence>
<gene>
    <name evidence="3" type="ORF">HK100_006838</name>
</gene>
<organism evidence="3 4">
    <name type="scientific">Physocladia obscura</name>
    <dbReference type="NCBI Taxonomy" id="109957"/>
    <lineage>
        <taxon>Eukaryota</taxon>
        <taxon>Fungi</taxon>
        <taxon>Fungi incertae sedis</taxon>
        <taxon>Chytridiomycota</taxon>
        <taxon>Chytridiomycota incertae sedis</taxon>
        <taxon>Chytridiomycetes</taxon>
        <taxon>Chytridiales</taxon>
        <taxon>Chytriomycetaceae</taxon>
        <taxon>Physocladia</taxon>
    </lineage>
</organism>
<feature type="region of interest" description="Disordered" evidence="1">
    <location>
        <begin position="198"/>
        <end position="220"/>
    </location>
</feature>
<comment type="caution">
    <text evidence="3">The sequence shown here is derived from an EMBL/GenBank/DDBJ whole genome shotgun (WGS) entry which is preliminary data.</text>
</comment>
<dbReference type="PROSITE" id="PS00028">
    <property type="entry name" value="ZINC_FINGER_C2H2_1"/>
    <property type="match status" value="1"/>
</dbReference>
<feature type="compositionally biased region" description="Polar residues" evidence="1">
    <location>
        <begin position="198"/>
        <end position="210"/>
    </location>
</feature>
<accession>A0AAD5SVN6</accession>
<dbReference type="InterPro" id="IPR036236">
    <property type="entry name" value="Znf_C2H2_sf"/>
</dbReference>
<dbReference type="InterPro" id="IPR013087">
    <property type="entry name" value="Znf_C2H2_type"/>
</dbReference>
<evidence type="ECO:0000313" key="3">
    <source>
        <dbReference type="EMBL" id="KAJ3092818.1"/>
    </source>
</evidence>
<name>A0AAD5SVN6_9FUNG</name>
<proteinExistence type="predicted"/>
<evidence type="ECO:0000256" key="1">
    <source>
        <dbReference type="SAM" id="MobiDB-lite"/>
    </source>
</evidence>
<reference evidence="3" key="1">
    <citation type="submission" date="2020-05" db="EMBL/GenBank/DDBJ databases">
        <title>Phylogenomic resolution of chytrid fungi.</title>
        <authorList>
            <person name="Stajich J.E."/>
            <person name="Amses K."/>
            <person name="Simmons R."/>
            <person name="Seto K."/>
            <person name="Myers J."/>
            <person name="Bonds A."/>
            <person name="Quandt C.A."/>
            <person name="Barry K."/>
            <person name="Liu P."/>
            <person name="Grigoriev I."/>
            <person name="Longcore J.E."/>
            <person name="James T.Y."/>
        </authorList>
    </citation>
    <scope>NUCLEOTIDE SEQUENCE</scope>
    <source>
        <strain evidence="3">JEL0513</strain>
    </source>
</reference>
<feature type="domain" description="C2H2-type" evidence="2">
    <location>
        <begin position="53"/>
        <end position="75"/>
    </location>
</feature>
<keyword evidence="4" id="KW-1185">Reference proteome</keyword>
<dbReference type="Proteomes" id="UP001211907">
    <property type="component" value="Unassembled WGS sequence"/>
</dbReference>
<dbReference type="Gene3D" id="3.30.160.60">
    <property type="entry name" value="Classic Zinc Finger"/>
    <property type="match status" value="1"/>
</dbReference>
<sequence>MDDPQAVPVHCNELISQQQQSPQSPPAAPNSARFRPHLLRHGVNHSGVRNYVCDVPGCTATFFRSDTQLQHSKNHRRKLGMTQVARKPYHRKLAPKSISTTLSTANPDYTINVKISRRMEAGIGDEEPILHITQHKHRLHRLEWRNSETCRQTSQRLEFLGCQFSSEIPANNKKKGSPRFCDSSDNSSFQEIRCSNNSSGNGFESVSLTDLPSPTSESGSPSLSLLLQAAELHSCGDIEECYHDEASVVKMNVGFLVE</sequence>
<dbReference type="EMBL" id="JADGJH010003193">
    <property type="protein sequence ID" value="KAJ3092818.1"/>
    <property type="molecule type" value="Genomic_DNA"/>
</dbReference>